<protein>
    <recommendedName>
        <fullName evidence="3">DUF2007 domain-containing protein</fullName>
    </recommendedName>
</protein>
<dbReference type="AlphaFoldDB" id="A0A423V7T8"/>
<keyword evidence="2" id="KW-1185">Reference proteome</keyword>
<comment type="caution">
    <text evidence="1">The sequence shown here is derived from an EMBL/GenBank/DDBJ whole genome shotgun (WGS) entry which is preliminary data.</text>
</comment>
<evidence type="ECO:0000313" key="2">
    <source>
        <dbReference type="Proteomes" id="UP000283895"/>
    </source>
</evidence>
<dbReference type="OrthoDB" id="4520106at2759"/>
<dbReference type="EMBL" id="LKEA01000122">
    <property type="protein sequence ID" value="ROV86875.1"/>
    <property type="molecule type" value="Genomic_DNA"/>
</dbReference>
<accession>A0A423V7T8</accession>
<gene>
    <name evidence="1" type="ORF">VMCG_10806</name>
</gene>
<dbReference type="Proteomes" id="UP000283895">
    <property type="component" value="Unassembled WGS sequence"/>
</dbReference>
<evidence type="ECO:0000313" key="1">
    <source>
        <dbReference type="EMBL" id="ROV86875.1"/>
    </source>
</evidence>
<name>A0A423V7T8_9PEZI</name>
<proteinExistence type="predicted"/>
<reference evidence="1 2" key="1">
    <citation type="submission" date="2015-09" db="EMBL/GenBank/DDBJ databases">
        <title>Host preference determinants of Valsa canker pathogens revealed by comparative genomics.</title>
        <authorList>
            <person name="Yin Z."/>
            <person name="Huang L."/>
        </authorList>
    </citation>
    <scope>NUCLEOTIDE SEQUENCE [LARGE SCALE GENOMIC DNA]</scope>
    <source>
        <strain evidence="1 2">03-1</strain>
    </source>
</reference>
<sequence>MATSQGLLAIREPKLAEIRVLTTALAEAGISSALWGVCAAIHYGGGLCPLDIELVINSEDQECAYELLTSQGLIISTPNTDASPPTS</sequence>
<evidence type="ECO:0008006" key="3">
    <source>
        <dbReference type="Google" id="ProtNLM"/>
    </source>
</evidence>
<organism evidence="1 2">
    <name type="scientific">Cytospora schulzeri</name>
    <dbReference type="NCBI Taxonomy" id="448051"/>
    <lineage>
        <taxon>Eukaryota</taxon>
        <taxon>Fungi</taxon>
        <taxon>Dikarya</taxon>
        <taxon>Ascomycota</taxon>
        <taxon>Pezizomycotina</taxon>
        <taxon>Sordariomycetes</taxon>
        <taxon>Sordariomycetidae</taxon>
        <taxon>Diaporthales</taxon>
        <taxon>Cytosporaceae</taxon>
        <taxon>Cytospora</taxon>
    </lineage>
</organism>